<evidence type="ECO:0000313" key="1">
    <source>
        <dbReference type="EMBL" id="KAJ9102698.1"/>
    </source>
</evidence>
<reference evidence="1" key="1">
    <citation type="submission" date="2023-04" db="EMBL/GenBank/DDBJ databases">
        <title>Draft Genome sequencing of Naganishia species isolated from polar environments using Oxford Nanopore Technology.</title>
        <authorList>
            <person name="Leo P."/>
            <person name="Venkateswaran K."/>
        </authorList>
    </citation>
    <scope>NUCLEOTIDE SEQUENCE</scope>
    <source>
        <strain evidence="1">MNA-CCFEE 5262</strain>
    </source>
</reference>
<comment type="caution">
    <text evidence="1">The sequence shown here is derived from an EMBL/GenBank/DDBJ whole genome shotgun (WGS) entry which is preliminary data.</text>
</comment>
<evidence type="ECO:0000313" key="2">
    <source>
        <dbReference type="Proteomes" id="UP001230649"/>
    </source>
</evidence>
<keyword evidence="2" id="KW-1185">Reference proteome</keyword>
<name>A0ACC2VTH0_9TREE</name>
<gene>
    <name evidence="1" type="ORF">QFC20_004971</name>
</gene>
<organism evidence="1 2">
    <name type="scientific">Naganishia adeliensis</name>
    <dbReference type="NCBI Taxonomy" id="92952"/>
    <lineage>
        <taxon>Eukaryota</taxon>
        <taxon>Fungi</taxon>
        <taxon>Dikarya</taxon>
        <taxon>Basidiomycota</taxon>
        <taxon>Agaricomycotina</taxon>
        <taxon>Tremellomycetes</taxon>
        <taxon>Filobasidiales</taxon>
        <taxon>Filobasidiaceae</taxon>
        <taxon>Naganishia</taxon>
    </lineage>
</organism>
<dbReference type="EMBL" id="JASBWS010000063">
    <property type="protein sequence ID" value="KAJ9102698.1"/>
    <property type="molecule type" value="Genomic_DNA"/>
</dbReference>
<accession>A0ACC2VTH0</accession>
<dbReference type="Proteomes" id="UP001230649">
    <property type="component" value="Unassembled WGS sequence"/>
</dbReference>
<sequence length="139" mass="15502">MRKNISRLANVIRKQYHGIVILAELEDKVVGYLLAWEEGPGSADPYRHKSHGPFLYVDEMAVLPEYQGFGIGRKLLDYAIKGAAVYNLPIVLVAALEALRFYEKLHFEPCGRTVKLVGDDKAQVGIHSLHPETLLTAGM</sequence>
<protein>
    <submittedName>
        <fullName evidence="1">Uncharacterized protein</fullName>
    </submittedName>
</protein>
<proteinExistence type="predicted"/>